<evidence type="ECO:0000313" key="2">
    <source>
        <dbReference type="Proteomes" id="UP000518300"/>
    </source>
</evidence>
<dbReference type="Proteomes" id="UP000518300">
    <property type="component" value="Unassembled WGS sequence"/>
</dbReference>
<organism evidence="1 2">
    <name type="scientific">Pyxidicoccus fallax</name>
    <dbReference type="NCBI Taxonomy" id="394095"/>
    <lineage>
        <taxon>Bacteria</taxon>
        <taxon>Pseudomonadati</taxon>
        <taxon>Myxococcota</taxon>
        <taxon>Myxococcia</taxon>
        <taxon>Myxococcales</taxon>
        <taxon>Cystobacterineae</taxon>
        <taxon>Myxococcaceae</taxon>
        <taxon>Pyxidicoccus</taxon>
    </lineage>
</organism>
<comment type="caution">
    <text evidence="1">The sequence shown here is derived from an EMBL/GenBank/DDBJ whole genome shotgun (WGS) entry which is preliminary data.</text>
</comment>
<reference evidence="1 2" key="1">
    <citation type="submission" date="2020-04" db="EMBL/GenBank/DDBJ databases">
        <title>Draft genome of Pyxidicoccus fallax type strain.</title>
        <authorList>
            <person name="Whitworth D.E."/>
        </authorList>
    </citation>
    <scope>NUCLEOTIDE SEQUENCE [LARGE SCALE GENOMIC DNA]</scope>
    <source>
        <strain evidence="1 2">DSM 14698</strain>
    </source>
</reference>
<proteinExistence type="predicted"/>
<keyword evidence="2" id="KW-1185">Reference proteome</keyword>
<sequence>MFRRAWLPSLLLVLALAGCSRCGKEAGPAAGTSAAGPARYLPRDARAAVVINDLGALGEKLARFQNLKVASFAAQMQNFPTAEGYVSAVMKQVGVDLRSRQALETAGIDPGRGAGAAFLGGNRAVSIVGVKDADKLTETFGNFARTRLGASEKKDASVDGGKLVTFGRPNAPEPSLGLLFLKGTDFALLGAGPSIATLGTLATLPQEKSLASEPVLAASLQRLPSERDFHVWIPGGTGFIVPPGTVEGITLTGRIENDAVTLRADAPWPDTQASLAALDAVKDAADLSGALPADSFLVARFRGDPSHLDGAWPYLAGGYITRAVQKSGLDMKGEVLDNFKPGMVLGVSLSPTVNLGAGMPALDLRRTNPFRFVHLVALADTEDAAKTQSTLEKLPAMADDFGAKVEPADLSGQRVYLTSYRAGEGAHFALGPNGRLVMAAPKARLESTLASLAKPAGGSPVADDLKDAGKDAAFSVVLDLRRLSDAVKNLPSEAWGIGGFAIKATTVRWLEATDDLRAVTLAVSRKEKALQAELSLRLTPGAAAAGSTTTQPATP</sequence>
<protein>
    <recommendedName>
        <fullName evidence="3">Lipoprotein</fullName>
    </recommendedName>
</protein>
<gene>
    <name evidence="1" type="ORF">HG543_41665</name>
</gene>
<dbReference type="AlphaFoldDB" id="A0A848LU53"/>
<dbReference type="PROSITE" id="PS51257">
    <property type="entry name" value="PROKAR_LIPOPROTEIN"/>
    <property type="match status" value="1"/>
</dbReference>
<dbReference type="RefSeq" id="WP_169350506.1">
    <property type="nucleotide sequence ID" value="NZ_JABBJJ010000312.1"/>
</dbReference>
<dbReference type="EMBL" id="JABBJJ010000312">
    <property type="protein sequence ID" value="NMO21316.1"/>
    <property type="molecule type" value="Genomic_DNA"/>
</dbReference>
<name>A0A848LU53_9BACT</name>
<accession>A0A848LU53</accession>
<evidence type="ECO:0000313" key="1">
    <source>
        <dbReference type="EMBL" id="NMO21316.1"/>
    </source>
</evidence>
<evidence type="ECO:0008006" key="3">
    <source>
        <dbReference type="Google" id="ProtNLM"/>
    </source>
</evidence>